<dbReference type="STRING" id="6238.A8XPE1"/>
<reference evidence="4 5" key="2">
    <citation type="journal article" date="2011" name="PLoS Genet.">
        <title>Caenorhabditis briggsae recombinant inbred line genotypes reveal inter-strain incompatibility and the evolution of recombination.</title>
        <authorList>
            <person name="Ross J.A."/>
            <person name="Koboldt D.C."/>
            <person name="Staisch J.E."/>
            <person name="Chamberlin H.M."/>
            <person name="Gupta B.P."/>
            <person name="Miller R.D."/>
            <person name="Baird S.E."/>
            <person name="Haag E.S."/>
        </authorList>
    </citation>
    <scope>NUCLEOTIDE SEQUENCE [LARGE SCALE GENOMIC DNA]</scope>
    <source>
        <strain evidence="4 5">AF16</strain>
    </source>
</reference>
<proteinExistence type="predicted"/>
<keyword evidence="2" id="KW-0694">RNA-binding</keyword>
<keyword evidence="5" id="KW-1185">Reference proteome</keyword>
<dbReference type="SUPFAM" id="SSF54791">
    <property type="entry name" value="Eukaryotic type KH-domain (KH-domain type I)"/>
    <property type="match status" value="2"/>
</dbReference>
<dbReference type="CDD" id="cd00105">
    <property type="entry name" value="KH-I"/>
    <property type="match status" value="1"/>
</dbReference>
<dbReference type="GO" id="GO:0003729">
    <property type="term" value="F:mRNA binding"/>
    <property type="evidence" value="ECO:0000318"/>
    <property type="project" value="GO_Central"/>
</dbReference>
<dbReference type="OMA" id="QTECVLR"/>
<dbReference type="PANTHER" id="PTHR10288">
    <property type="entry name" value="KH DOMAIN CONTAINING RNA BINDING PROTEIN"/>
    <property type="match status" value="1"/>
</dbReference>
<dbReference type="FunCoup" id="A8XPE1">
    <property type="interactions" value="249"/>
</dbReference>
<dbReference type="HOGENOM" id="CLU_089069_0_0_1"/>
<evidence type="ECO:0000313" key="4">
    <source>
        <dbReference type="EMBL" id="CAP34462.2"/>
    </source>
</evidence>
<organism evidence="4 5">
    <name type="scientific">Caenorhabditis briggsae</name>
    <dbReference type="NCBI Taxonomy" id="6238"/>
    <lineage>
        <taxon>Eukaryota</taxon>
        <taxon>Metazoa</taxon>
        <taxon>Ecdysozoa</taxon>
        <taxon>Nematoda</taxon>
        <taxon>Chromadorea</taxon>
        <taxon>Rhabditida</taxon>
        <taxon>Rhabditina</taxon>
        <taxon>Rhabditomorpha</taxon>
        <taxon>Rhabditoidea</taxon>
        <taxon>Rhabditidae</taxon>
        <taxon>Peloderinae</taxon>
        <taxon>Caenorhabditis</taxon>
    </lineage>
</organism>
<accession>A8XPE1</accession>
<evidence type="ECO:0000313" key="5">
    <source>
        <dbReference type="Proteomes" id="UP000008549"/>
    </source>
</evidence>
<protein>
    <submittedName>
        <fullName evidence="4">Protein CBG16519</fullName>
    </submittedName>
</protein>
<reference evidence="4 5" key="1">
    <citation type="journal article" date="2003" name="PLoS Biol.">
        <title>The genome sequence of Caenorhabditis briggsae: a platform for comparative genomics.</title>
        <authorList>
            <person name="Stein L.D."/>
            <person name="Bao Z."/>
            <person name="Blasiar D."/>
            <person name="Blumenthal T."/>
            <person name="Brent M.R."/>
            <person name="Chen N."/>
            <person name="Chinwalla A."/>
            <person name="Clarke L."/>
            <person name="Clee C."/>
            <person name="Coghlan A."/>
            <person name="Coulson A."/>
            <person name="D'Eustachio P."/>
            <person name="Fitch D.H."/>
            <person name="Fulton L.A."/>
            <person name="Fulton R.E."/>
            <person name="Griffiths-Jones S."/>
            <person name="Harris T.W."/>
            <person name="Hillier L.W."/>
            <person name="Kamath R."/>
            <person name="Kuwabara P.E."/>
            <person name="Mardis E.R."/>
            <person name="Marra M.A."/>
            <person name="Miner T.L."/>
            <person name="Minx P."/>
            <person name="Mullikin J.C."/>
            <person name="Plumb R.W."/>
            <person name="Rogers J."/>
            <person name="Schein J.E."/>
            <person name="Sohrmann M."/>
            <person name="Spieth J."/>
            <person name="Stajich J.E."/>
            <person name="Wei C."/>
            <person name="Willey D."/>
            <person name="Wilson R.K."/>
            <person name="Durbin R."/>
            <person name="Waterston R.H."/>
        </authorList>
    </citation>
    <scope>NUCLEOTIDE SEQUENCE [LARGE SCALE GENOMIC DNA]</scope>
    <source>
        <strain evidence="4 5">AF16</strain>
    </source>
</reference>
<dbReference type="Pfam" id="PF00013">
    <property type="entry name" value="KH_1"/>
    <property type="match status" value="1"/>
</dbReference>
<dbReference type="InterPro" id="IPR004088">
    <property type="entry name" value="KH_dom_type_1"/>
</dbReference>
<dbReference type="InParanoid" id="A8XPE1"/>
<dbReference type="GO" id="GO:0000398">
    <property type="term" value="P:mRNA splicing, via spliceosome"/>
    <property type="evidence" value="ECO:0000318"/>
    <property type="project" value="GO_Central"/>
</dbReference>
<name>A8XPE1_CAEBR</name>
<dbReference type="GO" id="GO:0005737">
    <property type="term" value="C:cytoplasm"/>
    <property type="evidence" value="ECO:0000318"/>
    <property type="project" value="GO_Central"/>
</dbReference>
<feature type="domain" description="K Homology" evidence="3">
    <location>
        <begin position="94"/>
        <end position="198"/>
    </location>
</feature>
<dbReference type="InterPro" id="IPR004087">
    <property type="entry name" value="KH_dom"/>
</dbReference>
<dbReference type="Proteomes" id="UP000008549">
    <property type="component" value="Unassembled WGS sequence"/>
</dbReference>
<dbReference type="AlphaFoldDB" id="A8XPE1"/>
<evidence type="ECO:0000256" key="1">
    <source>
        <dbReference type="ARBA" id="ARBA00022737"/>
    </source>
</evidence>
<dbReference type="WormBase" id="CBG16519">
    <property type="protein sequence ID" value="CBP40337"/>
    <property type="gene ID" value="WBGene00036432"/>
    <property type="gene designation" value="Cbr-tofu-7"/>
</dbReference>
<gene>
    <name evidence="6" type="primary">tofu-7</name>
    <name evidence="4 6" type="ORF">CBG16519</name>
    <name evidence="4" type="ORF">CBG_16519</name>
</gene>
<dbReference type="Gene3D" id="3.30.1370.10">
    <property type="entry name" value="K Homology domain, type 1"/>
    <property type="match status" value="1"/>
</dbReference>
<dbReference type="InterPro" id="IPR036612">
    <property type="entry name" value="KH_dom_type_1_sf"/>
</dbReference>
<dbReference type="GO" id="GO:0005634">
    <property type="term" value="C:nucleus"/>
    <property type="evidence" value="ECO:0000318"/>
    <property type="project" value="GO_Central"/>
</dbReference>
<dbReference type="EMBL" id="HE600949">
    <property type="protein sequence ID" value="CAP34462.2"/>
    <property type="molecule type" value="Genomic_DNA"/>
</dbReference>
<evidence type="ECO:0000313" key="6">
    <source>
        <dbReference type="WormBase" id="CBG16519"/>
    </source>
</evidence>
<keyword evidence="1" id="KW-0677">Repeat</keyword>
<dbReference type="eggNOG" id="KOG2208">
    <property type="taxonomic scope" value="Eukaryota"/>
</dbReference>
<dbReference type="GO" id="GO:0000381">
    <property type="term" value="P:regulation of alternative mRNA splicing, via spliceosome"/>
    <property type="evidence" value="ECO:0000318"/>
    <property type="project" value="GO_Central"/>
</dbReference>
<evidence type="ECO:0000256" key="2">
    <source>
        <dbReference type="PROSITE-ProRule" id="PRU00117"/>
    </source>
</evidence>
<feature type="domain" description="K Homology" evidence="3">
    <location>
        <begin position="203"/>
        <end position="274"/>
    </location>
</feature>
<sequence length="318" mass="36619">MGKLTSCVLIAMVASPFVIKYLRQISQICDSWSLSFSLDRWLTQQMSISYSEIMEQQTLKILSNHLQYRRLSAFVRMKPELEESKTEEEETTELPQENFIRIPAFAVPAVIGKRGMTLRKLMYDSQADCVLRSYTPEELDIVVDGINPDTEWTEKFETDDWFAEASEAAHNKITYLLVRTSDPRKLQMIRLRIAEIIEVVQKPWKTSEFLVDSHMVGYLVGKGGRNIKSLHDKFTVQIQISDPIPGNPSKCTVTVRGRDLTALKEVEIVMKETVLPKNYNRVPRYDEDTLIENGIYENVEDELKDLRRAADMLAQGFV</sequence>
<dbReference type="SMART" id="SM00322">
    <property type="entry name" value="KH"/>
    <property type="match status" value="2"/>
</dbReference>
<evidence type="ECO:0000259" key="3">
    <source>
        <dbReference type="SMART" id="SM00322"/>
    </source>
</evidence>
<dbReference type="PROSITE" id="PS50084">
    <property type="entry name" value="KH_TYPE_1"/>
    <property type="match status" value="1"/>
</dbReference>